<evidence type="ECO:0000313" key="1">
    <source>
        <dbReference type="EMBL" id="KAB8039615.1"/>
    </source>
</evidence>
<keyword evidence="2" id="KW-1185">Reference proteome</keyword>
<reference evidence="1 2" key="1">
    <citation type="submission" date="2019-10" db="EMBL/GenBank/DDBJ databases">
        <title>New species of Slilvanegrellaceae.</title>
        <authorList>
            <person name="Pitt A."/>
            <person name="Hahn M.W."/>
        </authorList>
    </citation>
    <scope>NUCLEOTIDE SEQUENCE [LARGE SCALE GENOMIC DNA]</scope>
    <source>
        <strain evidence="1 2">SP-Ram-0.45-NSY-1</strain>
    </source>
</reference>
<gene>
    <name evidence="1" type="ORF">GCL60_04980</name>
</gene>
<protein>
    <submittedName>
        <fullName evidence="1">Uncharacterized protein</fullName>
    </submittedName>
</protein>
<name>A0A6N6VTF1_9BACT</name>
<organism evidence="1 2">
    <name type="scientific">Silvanigrella paludirubra</name>
    <dbReference type="NCBI Taxonomy" id="2499159"/>
    <lineage>
        <taxon>Bacteria</taxon>
        <taxon>Pseudomonadati</taxon>
        <taxon>Bdellovibrionota</taxon>
        <taxon>Oligoflexia</taxon>
        <taxon>Silvanigrellales</taxon>
        <taxon>Silvanigrellaceae</taxon>
        <taxon>Silvanigrella</taxon>
    </lineage>
</organism>
<dbReference type="Proteomes" id="UP000437748">
    <property type="component" value="Unassembled WGS sequence"/>
</dbReference>
<dbReference type="EMBL" id="WFLM01000002">
    <property type="protein sequence ID" value="KAB8039615.1"/>
    <property type="molecule type" value="Genomic_DNA"/>
</dbReference>
<proteinExistence type="predicted"/>
<dbReference type="OrthoDB" id="5290047at2"/>
<sequence>MIKNSLIKKIAIEIENDFSIFEEYLLTPTKIHEFKNFLAKYRGIFDSEFKHNYEIKKSAEQTAENIIQFFINIFSKIGLAEESVENIKEILSETEKIVNLTLYYWFGLNDRNYQFRTLIHFYNIDGIGSVFLTKNKQDFAVSLSEDGIRFGVVESAHEPKCMPVSKVCELSLLNEFSDERSLIARIRTIQREICLLIDDWEHLNSILAVEYGRIYVELQQEQNKKNEEAFEEVVLKMNLRRDTLAQWCLQSFCDFQEWLTQFMSYKNLSEDIYSELDATSGVLLSGIQKIFLPASVSRHRYCDEVLPLLEKFAKSRIKLNEEDMSSHLLLQAVQSAMGHDFLLNAMDIINKRPYEWKLSFDPSSALKAFCWSYSKDHHLLLSIIYAICFFKKVLPNSLDSNLLSDIATTIQMPETFPHDLSNRVIHNKKTNISDSDKQILINTLNQYIDNNVKINKNNEELIQYIRNVISQNKVVSE</sequence>
<dbReference type="RefSeq" id="WP_153418927.1">
    <property type="nucleotide sequence ID" value="NZ_WFLM01000002.1"/>
</dbReference>
<comment type="caution">
    <text evidence="1">The sequence shown here is derived from an EMBL/GenBank/DDBJ whole genome shotgun (WGS) entry which is preliminary data.</text>
</comment>
<accession>A0A6N6VTF1</accession>
<dbReference type="AlphaFoldDB" id="A0A6N6VTF1"/>
<evidence type="ECO:0000313" key="2">
    <source>
        <dbReference type="Proteomes" id="UP000437748"/>
    </source>
</evidence>